<accession>A0A167RFS4</accession>
<gene>
    <name evidence="2" type="ORF">PHYBLDRAFT_162149</name>
</gene>
<dbReference type="InParanoid" id="A0A167RFS4"/>
<evidence type="ECO:0008006" key="4">
    <source>
        <dbReference type="Google" id="ProtNLM"/>
    </source>
</evidence>
<dbReference type="EMBL" id="KV440971">
    <property type="protein sequence ID" value="OAD81549.1"/>
    <property type="molecule type" value="Genomic_DNA"/>
</dbReference>
<dbReference type="OrthoDB" id="2275825at2759"/>
<evidence type="ECO:0000313" key="3">
    <source>
        <dbReference type="Proteomes" id="UP000077315"/>
    </source>
</evidence>
<feature type="compositionally biased region" description="Low complexity" evidence="1">
    <location>
        <begin position="254"/>
        <end position="281"/>
    </location>
</feature>
<evidence type="ECO:0000256" key="1">
    <source>
        <dbReference type="SAM" id="MobiDB-lite"/>
    </source>
</evidence>
<dbReference type="GeneID" id="28995476"/>
<organism evidence="2 3">
    <name type="scientific">Phycomyces blakesleeanus (strain ATCC 8743b / DSM 1359 / FGSC 10004 / NBRC 33097 / NRRL 1555)</name>
    <dbReference type="NCBI Taxonomy" id="763407"/>
    <lineage>
        <taxon>Eukaryota</taxon>
        <taxon>Fungi</taxon>
        <taxon>Fungi incertae sedis</taxon>
        <taxon>Mucoromycota</taxon>
        <taxon>Mucoromycotina</taxon>
        <taxon>Mucoromycetes</taxon>
        <taxon>Mucorales</taxon>
        <taxon>Phycomycetaceae</taxon>
        <taxon>Phycomyces</taxon>
    </lineage>
</organism>
<reference evidence="3" key="1">
    <citation type="submission" date="2015-06" db="EMBL/GenBank/DDBJ databases">
        <title>Expansion of signal transduction pathways in fungi by whole-genome duplication.</title>
        <authorList>
            <consortium name="DOE Joint Genome Institute"/>
            <person name="Corrochano L.M."/>
            <person name="Kuo A."/>
            <person name="Marcet-Houben M."/>
            <person name="Polaino S."/>
            <person name="Salamov A."/>
            <person name="Villalobos J.M."/>
            <person name="Alvarez M.I."/>
            <person name="Avalos J."/>
            <person name="Benito E.P."/>
            <person name="Benoit I."/>
            <person name="Burger G."/>
            <person name="Camino L.P."/>
            <person name="Canovas D."/>
            <person name="Cerda-Olmedo E."/>
            <person name="Cheng J.-F."/>
            <person name="Dominguez A."/>
            <person name="Elias M."/>
            <person name="Eslava A.P."/>
            <person name="Glaser F."/>
            <person name="Grimwood J."/>
            <person name="Gutierrez G."/>
            <person name="Heitman J."/>
            <person name="Henrissat B."/>
            <person name="Iturriaga E.A."/>
            <person name="Lang B.F."/>
            <person name="Lavin J.L."/>
            <person name="Lee S."/>
            <person name="Li W."/>
            <person name="Lindquist E."/>
            <person name="Lopez-Garcia S."/>
            <person name="Luque E.M."/>
            <person name="Marcos A.T."/>
            <person name="Martin J."/>
            <person name="McCluskey K."/>
            <person name="Medina H.R."/>
            <person name="Miralles-Duran A."/>
            <person name="Miyazaki A."/>
            <person name="Munoz-Torres E."/>
            <person name="Oguiza J.A."/>
            <person name="Ohm R."/>
            <person name="Olmedo M."/>
            <person name="Orejas M."/>
            <person name="Ortiz-Castellanos L."/>
            <person name="Pisabarro A.G."/>
            <person name="Rodriguez-Romero J."/>
            <person name="Ruiz-Herrera J."/>
            <person name="Ruiz-Vazquez R."/>
            <person name="Sanz C."/>
            <person name="Schackwitz W."/>
            <person name="Schmutz J."/>
            <person name="Shahriari M."/>
            <person name="Shelest E."/>
            <person name="Silva-Franco F."/>
            <person name="Soanes D."/>
            <person name="Syed K."/>
            <person name="Tagua V.G."/>
            <person name="Talbot N.J."/>
            <person name="Thon M."/>
            <person name="De vries R.P."/>
            <person name="Wiebenga A."/>
            <person name="Yadav J.S."/>
            <person name="Braun E.L."/>
            <person name="Baker S."/>
            <person name="Garre V."/>
            <person name="Horwitz B."/>
            <person name="Torres-Martinez S."/>
            <person name="Idnurm A."/>
            <person name="Herrera-Estrella A."/>
            <person name="Gabaldon T."/>
            <person name="Grigoriev I.V."/>
        </authorList>
    </citation>
    <scope>NUCLEOTIDE SEQUENCE [LARGE SCALE GENOMIC DNA]</scope>
    <source>
        <strain evidence="3">NRRL 1555(-)</strain>
    </source>
</reference>
<evidence type="ECO:0000313" key="2">
    <source>
        <dbReference type="EMBL" id="OAD81549.1"/>
    </source>
</evidence>
<sequence length="988" mass="109376">MQLFLKGTANHSAVIDITALTVTQKPLFLSDLQTFFNGNEHLWAVTDQIHREYNRLYAEIVVSPLYYNRSKNDPVLILPSFDVPFAIYPTLPPSAKILKISLSRLAQLHADMTNNFSQFGAIVDCGYVTGSSGLYAGGGYAVLALSPPNSTHSSVKLSHSLNWSYQPLNYSSDTGTLSSDFDHVSIFATWAAMPPFCRYCHLDKHALIDCDLRKKATMCCLCNDGGHIAKSCPRKNESSVTPQKHRKIPAVQETPQPSTPSSSIVVPPLPSSSSTNVPTTTGRVKRIQGSLERSVTCSQASLVVPNAPHNPNPIKEHKLPLPYLLALQETHATSTLQDTFHSQFQAKTRFWSVHCGLVSFSSDIILSNSFTSPCGRIISSTVSHTNSPSCPLSALNFHPYFLPLHAVQSYWVISTTLILLLPQGFGRRLTIGSSTSMSSLLMGSPHLNRFPIRLSIEDYPNRVLIICLSPLIWLLPSTLITVEQLMSNQLGLIIFYCLLNYNYPQPRMLPCRSMWSERGCGVPTLGCCVHNFAPGLYPATKWEALKATTAKVARAFSQHHAFTLSHAEDLLHRKHVGITKKLVTDPSLLPVLSPQLLIVEHQLSQLQQYHVEYLALRSGLRWCELGESSSGYLKQSIASWASQKMIPPLWNPATSSICTSQEEMLETTTQFYSDLYSPNDVDQAAIDNLLNVLPTHIHISSSAAESLVAPITYNDLLDAFSQSPQKSSSGMDSLPYELVRLVVTDLACHDIAVELACHALRADLVCCIQNCNKVLYNCVGLVPSSQLLHRKYGLVGPFHVPLSFPVCFPFYSTISNITAMAMAVTPKIWITSCSSCSHNVVLSYSELDKAPCPYSFMPWNNCHIHLWECIVYPTLSRKVQALVSDRDTTVSSFFTHVFTAPSSGTFITPSPTAIFDHTFINLALTSLVLPDKSCPNAMFAIAAALEAIWRSHWAFIFNDTPFHASQVEYLIDKLFLKARQESFLTGKK</sequence>
<proteinExistence type="predicted"/>
<dbReference type="AlphaFoldDB" id="A0A167RFS4"/>
<dbReference type="VEuPathDB" id="FungiDB:PHYBLDRAFT_162149"/>
<keyword evidence="3" id="KW-1185">Reference proteome</keyword>
<dbReference type="RefSeq" id="XP_018299589.1">
    <property type="nucleotide sequence ID" value="XM_018434570.1"/>
</dbReference>
<name>A0A167RFS4_PHYB8</name>
<dbReference type="Proteomes" id="UP000077315">
    <property type="component" value="Unassembled WGS sequence"/>
</dbReference>
<feature type="region of interest" description="Disordered" evidence="1">
    <location>
        <begin position="232"/>
        <end position="282"/>
    </location>
</feature>
<protein>
    <recommendedName>
        <fullName evidence="4">CCHC-type zinc finger transcription factor</fullName>
    </recommendedName>
</protein>